<dbReference type="PANTHER" id="PTHR14226:SF57">
    <property type="entry name" value="BLR7027 PROTEIN"/>
    <property type="match status" value="1"/>
</dbReference>
<dbReference type="AlphaFoldDB" id="A0A7W5A1F0"/>
<dbReference type="GO" id="GO:0016787">
    <property type="term" value="F:hydrolase activity"/>
    <property type="evidence" value="ECO:0007669"/>
    <property type="project" value="UniProtKB-UniRule"/>
</dbReference>
<evidence type="ECO:0000313" key="7">
    <source>
        <dbReference type="EMBL" id="MBB3087892.1"/>
    </source>
</evidence>
<dbReference type="SUPFAM" id="SSF52151">
    <property type="entry name" value="FabD/lysophospholipase-like"/>
    <property type="match status" value="1"/>
</dbReference>
<dbReference type="PROSITE" id="PS51635">
    <property type="entry name" value="PNPLA"/>
    <property type="match status" value="1"/>
</dbReference>
<feature type="short sequence motif" description="GXSXG" evidence="4">
    <location>
        <begin position="40"/>
        <end position="44"/>
    </location>
</feature>
<keyword evidence="8" id="KW-1185">Reference proteome</keyword>
<reference evidence="7 8" key="1">
    <citation type="submission" date="2020-08" db="EMBL/GenBank/DDBJ databases">
        <title>Genomic Encyclopedia of Type Strains, Phase III (KMG-III): the genomes of soil and plant-associated and newly described type strains.</title>
        <authorList>
            <person name="Whitman W."/>
        </authorList>
    </citation>
    <scope>NUCLEOTIDE SEQUENCE [LARGE SCALE GENOMIC DNA]</scope>
    <source>
        <strain evidence="7 8">CECT 3302</strain>
    </source>
</reference>
<dbReference type="InterPro" id="IPR050301">
    <property type="entry name" value="NTE"/>
</dbReference>
<feature type="short sequence motif" description="DGA/G" evidence="4">
    <location>
        <begin position="184"/>
        <end position="186"/>
    </location>
</feature>
<feature type="active site" description="Proton acceptor" evidence="4">
    <location>
        <position position="184"/>
    </location>
</feature>
<evidence type="ECO:0000256" key="5">
    <source>
        <dbReference type="SAM" id="MobiDB-lite"/>
    </source>
</evidence>
<evidence type="ECO:0000256" key="2">
    <source>
        <dbReference type="ARBA" id="ARBA00022963"/>
    </source>
</evidence>
<accession>A0A7W5A1F0</accession>
<comment type="caution">
    <text evidence="7">The sequence shown here is derived from an EMBL/GenBank/DDBJ whole genome shotgun (WGS) entry which is preliminary data.</text>
</comment>
<evidence type="ECO:0000256" key="3">
    <source>
        <dbReference type="ARBA" id="ARBA00023098"/>
    </source>
</evidence>
<feature type="compositionally biased region" description="Low complexity" evidence="5">
    <location>
        <begin position="250"/>
        <end position="262"/>
    </location>
</feature>
<dbReference type="EMBL" id="JACHXG010000002">
    <property type="protein sequence ID" value="MBB3087892.1"/>
    <property type="molecule type" value="Genomic_DNA"/>
</dbReference>
<dbReference type="InterPro" id="IPR016035">
    <property type="entry name" value="Acyl_Trfase/lysoPLipase"/>
</dbReference>
<dbReference type="Proteomes" id="UP000577707">
    <property type="component" value="Unassembled WGS sequence"/>
</dbReference>
<dbReference type="PANTHER" id="PTHR14226">
    <property type="entry name" value="NEUROPATHY TARGET ESTERASE/SWISS CHEESE D.MELANOGASTER"/>
    <property type="match status" value="1"/>
</dbReference>
<sequence>MTLALVLGGGGVAGIAWQTGVLAGLADGGVDLTTADRIIGTSAGSVVGPQLVSGISLPDLFDAQIVGSVPEKHVSYALAEQKEHWARITEGADDPDEAMRRIGDYAVSSATMSEQERLSIIEARLPRSEWPTQELILTSVDIQSGQLRTWSQRDGIPLSHAVAASCAMPGAWPPVTIAGRRYMDGGIQSTTHATLADGCDACLVIAPFPGGLWGSASVQEELEALRNVGTALVAPDEASTRAIGANPLDPATRAPAAQAGRAQGRAEAERIAAALRL</sequence>
<dbReference type="Pfam" id="PF01734">
    <property type="entry name" value="Patatin"/>
    <property type="match status" value="1"/>
</dbReference>
<feature type="domain" description="PNPLA" evidence="6">
    <location>
        <begin position="5"/>
        <end position="197"/>
    </location>
</feature>
<protein>
    <submittedName>
        <fullName evidence="7">NTE family protein</fullName>
    </submittedName>
</protein>
<dbReference type="Gene3D" id="3.40.1090.10">
    <property type="entry name" value="Cytosolic phospholipase A2 catalytic domain"/>
    <property type="match status" value="2"/>
</dbReference>
<organism evidence="7 8">
    <name type="scientific">Nocardioides albus</name>
    <dbReference type="NCBI Taxonomy" id="1841"/>
    <lineage>
        <taxon>Bacteria</taxon>
        <taxon>Bacillati</taxon>
        <taxon>Actinomycetota</taxon>
        <taxon>Actinomycetes</taxon>
        <taxon>Propionibacteriales</taxon>
        <taxon>Nocardioidaceae</taxon>
        <taxon>Nocardioides</taxon>
    </lineage>
</organism>
<proteinExistence type="predicted"/>
<evidence type="ECO:0000259" key="6">
    <source>
        <dbReference type="PROSITE" id="PS51635"/>
    </source>
</evidence>
<dbReference type="GO" id="GO:0016042">
    <property type="term" value="P:lipid catabolic process"/>
    <property type="evidence" value="ECO:0007669"/>
    <property type="project" value="UniProtKB-UniRule"/>
</dbReference>
<evidence type="ECO:0000256" key="1">
    <source>
        <dbReference type="ARBA" id="ARBA00022801"/>
    </source>
</evidence>
<gene>
    <name evidence="7" type="ORF">FHS12_000825</name>
</gene>
<feature type="active site" description="Nucleophile" evidence="4">
    <location>
        <position position="42"/>
    </location>
</feature>
<evidence type="ECO:0000256" key="4">
    <source>
        <dbReference type="PROSITE-ProRule" id="PRU01161"/>
    </source>
</evidence>
<keyword evidence="3 4" id="KW-0443">Lipid metabolism</keyword>
<feature type="short sequence motif" description="GXGXXG" evidence="4">
    <location>
        <begin position="9"/>
        <end position="14"/>
    </location>
</feature>
<dbReference type="InterPro" id="IPR002641">
    <property type="entry name" value="PNPLA_dom"/>
</dbReference>
<dbReference type="RefSeq" id="WP_183542522.1">
    <property type="nucleotide sequence ID" value="NZ_BMQT01000004.1"/>
</dbReference>
<keyword evidence="1 4" id="KW-0378">Hydrolase</keyword>
<name>A0A7W5A1F0_9ACTN</name>
<evidence type="ECO:0000313" key="8">
    <source>
        <dbReference type="Proteomes" id="UP000577707"/>
    </source>
</evidence>
<feature type="region of interest" description="Disordered" evidence="5">
    <location>
        <begin position="241"/>
        <end position="262"/>
    </location>
</feature>
<keyword evidence="2 4" id="KW-0442">Lipid degradation</keyword>